<accession>A0RWW8</accession>
<dbReference type="STRING" id="414004.CENSYa_1211"/>
<gene>
    <name evidence="1" type="ordered locus">CENSYa_1211</name>
</gene>
<sequence>MLASAAIDDTGIKYEPSEIKDAFTKADPYVTQDEKLIIYFDADAAKGAMTERQVRIMEDFVLLQNDLVQQARENPDAKPVPDEGLRDRFSKLGDQIRDKDLQAGAYWMLPPAFAWTDVCGGSFDNHHPEYVRKVVGRYDTKQEAVAFVTGQGYHEVAAYASLHYLNVDIVDTARFTNEYNCTDDSFRDQIVINGEEEGWVLEEQIKEPNPEFLVYIHPAWWWTFYVIEWHVVEHDDPVYW</sequence>
<protein>
    <submittedName>
        <fullName evidence="1">Uncharacterized protein</fullName>
    </submittedName>
</protein>
<proteinExistence type="predicted"/>
<dbReference type="EMBL" id="DP000238">
    <property type="protein sequence ID" value="ABK77835.1"/>
    <property type="molecule type" value="Genomic_DNA"/>
</dbReference>
<name>A0RWW8_CENSY</name>
<evidence type="ECO:0000313" key="1">
    <source>
        <dbReference type="EMBL" id="ABK77835.1"/>
    </source>
</evidence>
<evidence type="ECO:0000313" key="2">
    <source>
        <dbReference type="Proteomes" id="UP000000758"/>
    </source>
</evidence>
<keyword evidence="2" id="KW-1185">Reference proteome</keyword>
<reference evidence="1 2" key="1">
    <citation type="journal article" date="2006" name="Proc. Natl. Acad. Sci. U.S.A.">
        <title>Genomic analysis of the uncultivated marine crenarchaeote Cenarchaeum symbiosum.</title>
        <authorList>
            <person name="Hallam S.J."/>
            <person name="Konstantinidis K.T."/>
            <person name="Putnam N."/>
            <person name="Schleper C."/>
            <person name="Watanabe Y."/>
            <person name="Sugahara J."/>
            <person name="Preston C."/>
            <person name="de la Torre J."/>
            <person name="Richardson P.M."/>
            <person name="DeLong E.F."/>
        </authorList>
    </citation>
    <scope>NUCLEOTIDE SEQUENCE [LARGE SCALE GENOMIC DNA]</scope>
    <source>
        <strain evidence="2">A</strain>
    </source>
</reference>
<dbReference type="HOGENOM" id="CLU_1154317_0_0_2"/>
<dbReference type="EnsemblBacteria" id="ABK77835">
    <property type="protein sequence ID" value="ABK77835"/>
    <property type="gene ID" value="CENSYa_1211"/>
</dbReference>
<organism evidence="1 2">
    <name type="scientific">Cenarchaeum symbiosum (strain A)</name>
    <dbReference type="NCBI Taxonomy" id="414004"/>
    <lineage>
        <taxon>Archaea</taxon>
        <taxon>Nitrososphaerota</taxon>
        <taxon>Candidatus Cenarchaeales</taxon>
        <taxon>Candidatus Cenarchaeaceae</taxon>
        <taxon>Candidatus Cenarchaeum</taxon>
    </lineage>
</organism>
<dbReference type="Proteomes" id="UP000000758">
    <property type="component" value="Chromosome"/>
</dbReference>
<dbReference type="KEGG" id="csy:CENSYa_1211"/>
<dbReference type="AlphaFoldDB" id="A0RWW8"/>